<dbReference type="InterPro" id="IPR002885">
    <property type="entry name" value="PPR_rpt"/>
</dbReference>
<feature type="repeat" description="PPR" evidence="2">
    <location>
        <begin position="82"/>
        <end position="116"/>
    </location>
</feature>
<protein>
    <submittedName>
        <fullName evidence="4">Uncharacterized protein</fullName>
    </submittedName>
</protein>
<organism evidence="4">
    <name type="scientific">Salvia splendens</name>
    <name type="common">Scarlet sage</name>
    <dbReference type="NCBI Taxonomy" id="180675"/>
    <lineage>
        <taxon>Eukaryota</taxon>
        <taxon>Viridiplantae</taxon>
        <taxon>Streptophyta</taxon>
        <taxon>Embryophyta</taxon>
        <taxon>Tracheophyta</taxon>
        <taxon>Spermatophyta</taxon>
        <taxon>Magnoliopsida</taxon>
        <taxon>eudicotyledons</taxon>
        <taxon>Gunneridae</taxon>
        <taxon>Pentapetalae</taxon>
        <taxon>asterids</taxon>
        <taxon>lamiids</taxon>
        <taxon>Lamiales</taxon>
        <taxon>Lamiaceae</taxon>
        <taxon>Nepetoideae</taxon>
        <taxon>Mentheae</taxon>
        <taxon>Salviinae</taxon>
        <taxon>Salvia</taxon>
        <taxon>Salvia subgen. Calosphace</taxon>
        <taxon>core Calosphace</taxon>
    </lineage>
</organism>
<proteinExistence type="predicted"/>
<dbReference type="AlphaFoldDB" id="A0A8X8YDP9"/>
<reference evidence="4" key="2">
    <citation type="submission" date="2020-08" db="EMBL/GenBank/DDBJ databases">
        <title>Plant Genome Project.</title>
        <authorList>
            <person name="Zhang R.-G."/>
        </authorList>
    </citation>
    <scope>NUCLEOTIDE SEQUENCE</scope>
    <source>
        <strain evidence="4">Huo1</strain>
        <tissue evidence="4">Leaf</tissue>
    </source>
</reference>
<sequence>MDPSTAAELNRNEDFLSRSPSLAPETEGAENLVASPVPSPETHGIKLVLLILTNWDNKGLGVGDFDAAVDVLQLMIKLSITEAGHYGVLIENCCKAGQYDRGVKLLEKLIEKDIILRPQSTLYMEPSA</sequence>
<dbReference type="Proteomes" id="UP000298416">
    <property type="component" value="Unassembled WGS sequence"/>
</dbReference>
<dbReference type="EMBL" id="PNBA02000003">
    <property type="protein sequence ID" value="KAG6429534.1"/>
    <property type="molecule type" value="Genomic_DNA"/>
</dbReference>
<dbReference type="PROSITE" id="PS51375">
    <property type="entry name" value="PPR"/>
    <property type="match status" value="1"/>
</dbReference>
<evidence type="ECO:0000313" key="4">
    <source>
        <dbReference type="EMBL" id="KAG6429534.1"/>
    </source>
</evidence>
<keyword evidence="1" id="KW-0677">Repeat</keyword>
<reference evidence="4" key="1">
    <citation type="submission" date="2018-01" db="EMBL/GenBank/DDBJ databases">
        <authorList>
            <person name="Mao J.F."/>
        </authorList>
    </citation>
    <scope>NUCLEOTIDE SEQUENCE</scope>
    <source>
        <strain evidence="4">Huo1</strain>
        <tissue evidence="4">Leaf</tissue>
    </source>
</reference>
<accession>A0A8X8YDP9</accession>
<dbReference type="Gene3D" id="1.25.40.10">
    <property type="entry name" value="Tetratricopeptide repeat domain"/>
    <property type="match status" value="1"/>
</dbReference>
<evidence type="ECO:0000256" key="3">
    <source>
        <dbReference type="SAM" id="MobiDB-lite"/>
    </source>
</evidence>
<feature type="region of interest" description="Disordered" evidence="3">
    <location>
        <begin position="1"/>
        <end position="40"/>
    </location>
</feature>
<dbReference type="InterPro" id="IPR011990">
    <property type="entry name" value="TPR-like_helical_dom_sf"/>
</dbReference>
<name>A0A8X8YDP9_SALSN</name>
<comment type="caution">
    <text evidence="4">The sequence shown here is derived from an EMBL/GenBank/DDBJ whole genome shotgun (WGS) entry which is preliminary data.</text>
</comment>
<evidence type="ECO:0000256" key="2">
    <source>
        <dbReference type="PROSITE-ProRule" id="PRU00708"/>
    </source>
</evidence>
<dbReference type="NCBIfam" id="TIGR00756">
    <property type="entry name" value="PPR"/>
    <property type="match status" value="1"/>
</dbReference>
<evidence type="ECO:0000313" key="5">
    <source>
        <dbReference type="Proteomes" id="UP000298416"/>
    </source>
</evidence>
<keyword evidence="5" id="KW-1185">Reference proteome</keyword>
<gene>
    <name evidence="4" type="ORF">SASPL_107586</name>
</gene>
<evidence type="ECO:0000256" key="1">
    <source>
        <dbReference type="ARBA" id="ARBA00022737"/>
    </source>
</evidence>
<dbReference type="Pfam" id="PF01535">
    <property type="entry name" value="PPR"/>
    <property type="match status" value="1"/>
</dbReference>